<feature type="transmembrane region" description="Helical" evidence="6">
    <location>
        <begin position="366"/>
        <end position="385"/>
    </location>
</feature>
<dbReference type="PANTHER" id="PTHR43791">
    <property type="entry name" value="PERMEASE-RELATED"/>
    <property type="match status" value="1"/>
</dbReference>
<sequence length="515" mass="57693">MEPNKAVNSVAIHLEERHGGAVGHDREIKKPIALDEVHGDEAVKVIASYSGGEEWTAEEEKQLVRKIDRRLLIFLCLSYGFQYYDKAMFSQAAIFGMRDDLNLTVGNRYSFSASIFYLGFICGAYPAVVLSQRFRVRYVAGIILCIWGAVLMCAAACKTYQGIYAQRFFLGFLEAGIAPIFMLVVGSWYKKNEQAFRMGIWYCCTGYISIFSPLVNYGLGHITGGTLAPWQYMFLFAGALTVLWSFVIFYKLPGDPITATGFTERERYIAVARVRSNNTGVRNVHFKPSQVLEGLLDAKFWLVFAMAFLMMIANGPQSTYQAIIVAGFGFSSLNSLLLLMPFGFIIGSIELGAPYLAYKIPNIRTYLIVLCQCLTVMSSLLLWILPRSQLGGLLVGVYFLGSFAGSYVLSMTLSIANTAGYTKRSFVSAAMFIGYCLGNVMGPILFKSKDAPRYVPAWVVVVVTSSLTACLTMVYRFLCIWENRRRDRTGSLEGFEHAYEDDLTDKKNPQFRYVY</sequence>
<evidence type="ECO:0000256" key="4">
    <source>
        <dbReference type="ARBA" id="ARBA00022989"/>
    </source>
</evidence>
<dbReference type="PANTHER" id="PTHR43791:SF35">
    <property type="entry name" value="MAJOR FACILITATOR SUPERFAMILY (MFS) PROFILE DOMAIN-CONTAINING PROTEIN"/>
    <property type="match status" value="1"/>
</dbReference>
<feature type="transmembrane region" description="Helical" evidence="6">
    <location>
        <begin position="458"/>
        <end position="478"/>
    </location>
</feature>
<feature type="transmembrane region" description="Helical" evidence="6">
    <location>
        <begin position="109"/>
        <end position="131"/>
    </location>
</feature>
<feature type="transmembrane region" description="Helical" evidence="6">
    <location>
        <begin position="425"/>
        <end position="446"/>
    </location>
</feature>
<keyword evidence="2" id="KW-0813">Transport</keyword>
<keyword evidence="9" id="KW-1185">Reference proteome</keyword>
<evidence type="ECO:0000313" key="8">
    <source>
        <dbReference type="EMBL" id="KIW87188.1"/>
    </source>
</evidence>
<comment type="subcellular location">
    <subcellularLocation>
        <location evidence="1">Membrane</location>
        <topology evidence="1">Multi-pass membrane protein</topology>
    </subcellularLocation>
</comment>
<accession>A0A0D2H1N5</accession>
<keyword evidence="3 6" id="KW-0812">Transmembrane</keyword>
<gene>
    <name evidence="8" type="ORF">Z519_12299</name>
</gene>
<dbReference type="HOGENOM" id="CLU_001265_0_5_1"/>
<feature type="transmembrane region" description="Helical" evidence="6">
    <location>
        <begin position="231"/>
        <end position="250"/>
    </location>
</feature>
<evidence type="ECO:0000256" key="2">
    <source>
        <dbReference type="ARBA" id="ARBA00022448"/>
    </source>
</evidence>
<dbReference type="SUPFAM" id="SSF103473">
    <property type="entry name" value="MFS general substrate transporter"/>
    <property type="match status" value="1"/>
</dbReference>
<dbReference type="GO" id="GO:0022857">
    <property type="term" value="F:transmembrane transporter activity"/>
    <property type="evidence" value="ECO:0007669"/>
    <property type="project" value="InterPro"/>
</dbReference>
<evidence type="ECO:0000256" key="5">
    <source>
        <dbReference type="ARBA" id="ARBA00023136"/>
    </source>
</evidence>
<dbReference type="InterPro" id="IPR011701">
    <property type="entry name" value="MFS"/>
</dbReference>
<dbReference type="InterPro" id="IPR036259">
    <property type="entry name" value="MFS_trans_sf"/>
</dbReference>
<evidence type="ECO:0000256" key="6">
    <source>
        <dbReference type="SAM" id="Phobius"/>
    </source>
</evidence>
<dbReference type="Proteomes" id="UP000053789">
    <property type="component" value="Unassembled WGS sequence"/>
</dbReference>
<dbReference type="EMBL" id="KN847006">
    <property type="protein sequence ID" value="KIW87188.1"/>
    <property type="molecule type" value="Genomic_DNA"/>
</dbReference>
<dbReference type="Gene3D" id="1.20.1250.20">
    <property type="entry name" value="MFS general substrate transporter like domains"/>
    <property type="match status" value="2"/>
</dbReference>
<organism evidence="8 9">
    <name type="scientific">Cladophialophora bantiana (strain ATCC 10958 / CBS 173.52 / CDC B-1940 / NIH 8579)</name>
    <name type="common">Xylohypha bantiana</name>
    <dbReference type="NCBI Taxonomy" id="1442370"/>
    <lineage>
        <taxon>Eukaryota</taxon>
        <taxon>Fungi</taxon>
        <taxon>Dikarya</taxon>
        <taxon>Ascomycota</taxon>
        <taxon>Pezizomycotina</taxon>
        <taxon>Eurotiomycetes</taxon>
        <taxon>Chaetothyriomycetidae</taxon>
        <taxon>Chaetothyriales</taxon>
        <taxon>Herpotrichiellaceae</taxon>
        <taxon>Cladophialophora</taxon>
    </lineage>
</organism>
<name>A0A0D2H1N5_CLAB1</name>
<feature type="transmembrane region" description="Helical" evidence="6">
    <location>
        <begin position="71"/>
        <end position="89"/>
    </location>
</feature>
<feature type="transmembrane region" description="Helical" evidence="6">
    <location>
        <begin position="391"/>
        <end position="413"/>
    </location>
</feature>
<feature type="transmembrane region" description="Helical" evidence="6">
    <location>
        <begin position="167"/>
        <end position="188"/>
    </location>
</feature>
<dbReference type="Pfam" id="PF07690">
    <property type="entry name" value="MFS_1"/>
    <property type="match status" value="1"/>
</dbReference>
<proteinExistence type="predicted"/>
<keyword evidence="4 6" id="KW-1133">Transmembrane helix</keyword>
<dbReference type="RefSeq" id="XP_016613857.1">
    <property type="nucleotide sequence ID" value="XM_016770005.1"/>
</dbReference>
<dbReference type="GO" id="GO:0016020">
    <property type="term" value="C:membrane"/>
    <property type="evidence" value="ECO:0007669"/>
    <property type="project" value="UniProtKB-SubCell"/>
</dbReference>
<dbReference type="InterPro" id="IPR020846">
    <property type="entry name" value="MFS_dom"/>
</dbReference>
<feature type="transmembrane region" description="Helical" evidence="6">
    <location>
        <begin position="295"/>
        <end position="313"/>
    </location>
</feature>
<evidence type="ECO:0000256" key="1">
    <source>
        <dbReference type="ARBA" id="ARBA00004141"/>
    </source>
</evidence>
<reference evidence="8" key="1">
    <citation type="submission" date="2015-01" db="EMBL/GenBank/DDBJ databases">
        <title>The Genome Sequence of Cladophialophora bantiana CBS 173.52.</title>
        <authorList>
            <consortium name="The Broad Institute Genomics Platform"/>
            <person name="Cuomo C."/>
            <person name="de Hoog S."/>
            <person name="Gorbushina A."/>
            <person name="Stielow B."/>
            <person name="Teixiera M."/>
            <person name="Abouelleil A."/>
            <person name="Chapman S.B."/>
            <person name="Priest M."/>
            <person name="Young S.K."/>
            <person name="Wortman J."/>
            <person name="Nusbaum C."/>
            <person name="Birren B."/>
        </authorList>
    </citation>
    <scope>NUCLEOTIDE SEQUENCE [LARGE SCALE GENOMIC DNA]</scope>
    <source>
        <strain evidence="8">CBS 173.52</strain>
    </source>
</reference>
<feature type="domain" description="Major facilitator superfamily (MFS) profile" evidence="7">
    <location>
        <begin position="71"/>
        <end position="484"/>
    </location>
</feature>
<dbReference type="VEuPathDB" id="FungiDB:Z519_12299"/>
<feature type="transmembrane region" description="Helical" evidence="6">
    <location>
        <begin position="319"/>
        <end position="345"/>
    </location>
</feature>
<dbReference type="GeneID" id="27705227"/>
<evidence type="ECO:0000313" key="9">
    <source>
        <dbReference type="Proteomes" id="UP000053789"/>
    </source>
</evidence>
<dbReference type="AlphaFoldDB" id="A0A0D2H1N5"/>
<feature type="transmembrane region" description="Helical" evidence="6">
    <location>
        <begin position="200"/>
        <end position="219"/>
    </location>
</feature>
<dbReference type="OrthoDB" id="6730379at2759"/>
<dbReference type="PROSITE" id="PS50850">
    <property type="entry name" value="MFS"/>
    <property type="match status" value="1"/>
</dbReference>
<keyword evidence="5 6" id="KW-0472">Membrane</keyword>
<evidence type="ECO:0000256" key="3">
    <source>
        <dbReference type="ARBA" id="ARBA00022692"/>
    </source>
</evidence>
<feature type="transmembrane region" description="Helical" evidence="6">
    <location>
        <begin position="138"/>
        <end position="161"/>
    </location>
</feature>
<protein>
    <recommendedName>
        <fullName evidence="7">Major facilitator superfamily (MFS) profile domain-containing protein</fullName>
    </recommendedName>
</protein>
<evidence type="ECO:0000259" key="7">
    <source>
        <dbReference type="PROSITE" id="PS50850"/>
    </source>
</evidence>